<protein>
    <recommendedName>
        <fullName evidence="1">DUF559 domain-containing protein</fullName>
    </recommendedName>
</protein>
<name>A0ABZ0YZP5_9CAUD</name>
<accession>A0ABZ0YZP5</accession>
<evidence type="ECO:0000313" key="3">
    <source>
        <dbReference type="Proteomes" id="UP001348805"/>
    </source>
</evidence>
<dbReference type="EMBL" id="OR769219">
    <property type="protein sequence ID" value="WQJ51145.1"/>
    <property type="molecule type" value="Genomic_DNA"/>
</dbReference>
<dbReference type="Proteomes" id="UP001348805">
    <property type="component" value="Segment"/>
</dbReference>
<feature type="domain" description="DUF559" evidence="1">
    <location>
        <begin position="225"/>
        <end position="319"/>
    </location>
</feature>
<dbReference type="Pfam" id="PF04480">
    <property type="entry name" value="DUF559"/>
    <property type="match status" value="1"/>
</dbReference>
<evidence type="ECO:0000259" key="1">
    <source>
        <dbReference type="Pfam" id="PF04480"/>
    </source>
</evidence>
<organism evidence="2 3">
    <name type="scientific">phage Lak_Megaphage_RVC_AP3_GC26</name>
    <dbReference type="NCBI Taxonomy" id="3109225"/>
    <lineage>
        <taxon>Viruses</taxon>
        <taxon>Duplodnaviria</taxon>
        <taxon>Heunggongvirae</taxon>
        <taxon>Uroviricota</taxon>
        <taxon>Caudoviricetes</taxon>
        <taxon>Caudoviricetes code 15 clade</taxon>
    </lineage>
</organism>
<sequence length="335" mass="39636">MEIKQFTDDALKHVFEICTSTMNILELLGYEPYKIRGQKCKEILNIYANQIGVNIEDYKSNNIKFRKYNELHPVCKTCGKDLTYKQYKDKQSFCSSSCAAIYNNQHRTISKKQKSIFSRKQSIRSKNVYKDKPNYVLNTELINQGKILNDKNIPYKEHYMDITKLGVHICQICGNEFIPSITLKGDISKATTCSEECHKILASKRSKQTVQRLIKEGRHSGWVSRKITSYPEKFWINVLNNNHINFIREFKVKQISGYCYFLDFLIEHNGHKIDLEIDGKQHEQRKEHDKERDEYLSSLNYLIYRIDWNNINTENGKLLMKEKIDNFLNWFNNLE</sequence>
<evidence type="ECO:0000313" key="2">
    <source>
        <dbReference type="EMBL" id="WQJ51145.1"/>
    </source>
</evidence>
<dbReference type="InterPro" id="IPR007569">
    <property type="entry name" value="DUF559"/>
</dbReference>
<reference evidence="2 3" key="1">
    <citation type="submission" date="2023-11" db="EMBL/GenBank/DDBJ databases">
        <authorList>
            <person name="Cook R."/>
            <person name="Crisci M."/>
            <person name="Pye H."/>
            <person name="Adriaenssens E."/>
            <person name="Santini J."/>
        </authorList>
    </citation>
    <scope>NUCLEOTIDE SEQUENCE [LARGE SCALE GENOMIC DNA]</scope>
    <source>
        <strain evidence="2">Lak_Megaphage_RVC_AP3_GC26</strain>
    </source>
</reference>
<dbReference type="Gene3D" id="3.40.960.10">
    <property type="entry name" value="VSR Endonuclease"/>
    <property type="match status" value="1"/>
</dbReference>
<proteinExistence type="predicted"/>
<keyword evidence="3" id="KW-1185">Reference proteome</keyword>